<reference evidence="1 2" key="1">
    <citation type="submission" date="2019-02" db="EMBL/GenBank/DDBJ databases">
        <title>Deep-cultivation of Planctomycetes and their phenomic and genomic characterization uncovers novel biology.</title>
        <authorList>
            <person name="Wiegand S."/>
            <person name="Jogler M."/>
            <person name="Boedeker C."/>
            <person name="Pinto D."/>
            <person name="Vollmers J."/>
            <person name="Rivas-Marin E."/>
            <person name="Kohn T."/>
            <person name="Peeters S.H."/>
            <person name="Heuer A."/>
            <person name="Rast P."/>
            <person name="Oberbeckmann S."/>
            <person name="Bunk B."/>
            <person name="Jeske O."/>
            <person name="Meyerdierks A."/>
            <person name="Storesund J.E."/>
            <person name="Kallscheuer N."/>
            <person name="Luecker S."/>
            <person name="Lage O.M."/>
            <person name="Pohl T."/>
            <person name="Merkel B.J."/>
            <person name="Hornburger P."/>
            <person name="Mueller R.-W."/>
            <person name="Bruemmer F."/>
            <person name="Labrenz M."/>
            <person name="Spormann A.M."/>
            <person name="Op den Camp H."/>
            <person name="Overmann J."/>
            <person name="Amann R."/>
            <person name="Jetten M.S.M."/>
            <person name="Mascher T."/>
            <person name="Medema M.H."/>
            <person name="Devos D.P."/>
            <person name="Kaster A.-K."/>
            <person name="Ovreas L."/>
            <person name="Rohde M."/>
            <person name="Galperin M.Y."/>
            <person name="Jogler C."/>
        </authorList>
    </citation>
    <scope>NUCLEOTIDE SEQUENCE [LARGE SCALE GENOMIC DNA]</scope>
    <source>
        <strain evidence="1 2">Q31a</strain>
    </source>
</reference>
<dbReference type="KEGG" id="ahel:Q31a_64520"/>
<name>A0A518GHI5_9BACT</name>
<evidence type="ECO:0000313" key="1">
    <source>
        <dbReference type="EMBL" id="QDV28059.1"/>
    </source>
</evidence>
<organism evidence="1 2">
    <name type="scientific">Aureliella helgolandensis</name>
    <dbReference type="NCBI Taxonomy" id="2527968"/>
    <lineage>
        <taxon>Bacteria</taxon>
        <taxon>Pseudomonadati</taxon>
        <taxon>Planctomycetota</taxon>
        <taxon>Planctomycetia</taxon>
        <taxon>Pirellulales</taxon>
        <taxon>Pirellulaceae</taxon>
        <taxon>Aureliella</taxon>
    </lineage>
</organism>
<accession>A0A518GHI5</accession>
<evidence type="ECO:0008006" key="3">
    <source>
        <dbReference type="Google" id="ProtNLM"/>
    </source>
</evidence>
<keyword evidence="2" id="KW-1185">Reference proteome</keyword>
<dbReference type="OrthoDB" id="269293at2"/>
<proteinExistence type="predicted"/>
<evidence type="ECO:0000313" key="2">
    <source>
        <dbReference type="Proteomes" id="UP000318017"/>
    </source>
</evidence>
<dbReference type="AlphaFoldDB" id="A0A518GHI5"/>
<sequence>MNYLGHAYLHLDNPYFAAGTALPDWLNVIDRKNRARRQYAEPITKHADPLVACFARGVMRHHYDDNWFHQTAAFARLSTQFAVDVRQLLPSGLGHQAGFVGHISVELLLDAILCERDPQLLDTYYDMLRGLDAERVQMAANLICPRPLDTLAILIPKFIHSRFLADYHDDGLLRQKLNGVMQRVKLPLLPETLTPWLAVARNQVRESADELLTSTLK</sequence>
<dbReference type="RefSeq" id="WP_145086418.1">
    <property type="nucleotide sequence ID" value="NZ_CP036298.1"/>
</dbReference>
<dbReference type="EMBL" id="CP036298">
    <property type="protein sequence ID" value="QDV28059.1"/>
    <property type="molecule type" value="Genomic_DNA"/>
</dbReference>
<protein>
    <recommendedName>
        <fullName evidence="3">Acyl carrier protein phosphodiesterase</fullName>
    </recommendedName>
</protein>
<gene>
    <name evidence="1" type="ORF">Q31a_64520</name>
</gene>
<dbReference type="Proteomes" id="UP000318017">
    <property type="component" value="Chromosome"/>
</dbReference>